<proteinExistence type="predicted"/>
<organism evidence="1">
    <name type="scientific">marine sediment metagenome</name>
    <dbReference type="NCBI Taxonomy" id="412755"/>
    <lineage>
        <taxon>unclassified sequences</taxon>
        <taxon>metagenomes</taxon>
        <taxon>ecological metagenomes</taxon>
    </lineage>
</organism>
<evidence type="ECO:0000313" key="1">
    <source>
        <dbReference type="EMBL" id="KKL60812.1"/>
    </source>
</evidence>
<gene>
    <name evidence="1" type="ORF">LCGC14_2201650</name>
</gene>
<name>A0A0F9GCF8_9ZZZZ</name>
<reference evidence="1" key="1">
    <citation type="journal article" date="2015" name="Nature">
        <title>Complex archaea that bridge the gap between prokaryotes and eukaryotes.</title>
        <authorList>
            <person name="Spang A."/>
            <person name="Saw J.H."/>
            <person name="Jorgensen S.L."/>
            <person name="Zaremba-Niedzwiedzka K."/>
            <person name="Martijn J."/>
            <person name="Lind A.E."/>
            <person name="van Eijk R."/>
            <person name="Schleper C."/>
            <person name="Guy L."/>
            <person name="Ettema T.J."/>
        </authorList>
    </citation>
    <scope>NUCLEOTIDE SEQUENCE</scope>
</reference>
<feature type="non-terminal residue" evidence="1">
    <location>
        <position position="30"/>
    </location>
</feature>
<accession>A0A0F9GCF8</accession>
<dbReference type="AlphaFoldDB" id="A0A0F9GCF8"/>
<dbReference type="EMBL" id="LAZR01029025">
    <property type="protein sequence ID" value="KKL60812.1"/>
    <property type="molecule type" value="Genomic_DNA"/>
</dbReference>
<sequence>MKAEDTVMNDATKRQFIYVRDRHALNLRGF</sequence>
<protein>
    <submittedName>
        <fullName evidence="1">Uncharacterized protein</fullName>
    </submittedName>
</protein>
<comment type="caution">
    <text evidence="1">The sequence shown here is derived from an EMBL/GenBank/DDBJ whole genome shotgun (WGS) entry which is preliminary data.</text>
</comment>